<keyword evidence="4 8" id="KW-0067">ATP-binding</keyword>
<keyword evidence="8" id="KW-0963">Cytoplasm</keyword>
<evidence type="ECO:0000256" key="8">
    <source>
        <dbReference type="HAMAP-Rule" id="MF_00127"/>
    </source>
</evidence>
<dbReference type="PANTHER" id="PTHR11476">
    <property type="entry name" value="HISTIDYL-TRNA SYNTHETASE"/>
    <property type="match status" value="1"/>
</dbReference>
<dbReference type="Gene3D" id="3.30.930.10">
    <property type="entry name" value="Bira Bifunctional Protein, Domain 2"/>
    <property type="match status" value="1"/>
</dbReference>
<comment type="caution">
    <text evidence="11">The sequence shown here is derived from an EMBL/GenBank/DDBJ whole genome shotgun (WGS) entry which is preliminary data.</text>
</comment>
<keyword evidence="2 8" id="KW-0436">Ligase</keyword>
<dbReference type="NCBIfam" id="TIGR00442">
    <property type="entry name" value="hisS"/>
    <property type="match status" value="1"/>
</dbReference>
<evidence type="ECO:0000256" key="1">
    <source>
        <dbReference type="ARBA" id="ARBA00008226"/>
    </source>
</evidence>
<feature type="binding site" evidence="9">
    <location>
        <position position="110"/>
    </location>
    <ligand>
        <name>L-histidine</name>
        <dbReference type="ChEBI" id="CHEBI:57595"/>
    </ligand>
</feature>
<dbReference type="GO" id="GO:0006427">
    <property type="term" value="P:histidyl-tRNA aminoacylation"/>
    <property type="evidence" value="ECO:0007669"/>
    <property type="project" value="UniProtKB-UniRule"/>
</dbReference>
<dbReference type="Pfam" id="PF03129">
    <property type="entry name" value="HGTP_anticodon"/>
    <property type="match status" value="1"/>
</dbReference>
<dbReference type="GO" id="GO:0005524">
    <property type="term" value="F:ATP binding"/>
    <property type="evidence" value="ECO:0007669"/>
    <property type="project" value="UniProtKB-UniRule"/>
</dbReference>
<dbReference type="Proteomes" id="UP000177053">
    <property type="component" value="Unassembled WGS sequence"/>
</dbReference>
<feature type="binding site" evidence="9">
    <location>
        <position position="124"/>
    </location>
    <ligand>
        <name>L-histidine</name>
        <dbReference type="ChEBI" id="CHEBI:57595"/>
    </ligand>
</feature>
<keyword evidence="6 8" id="KW-0030">Aminoacyl-tRNA synthetase</keyword>
<dbReference type="GO" id="GO:0005737">
    <property type="term" value="C:cytoplasm"/>
    <property type="evidence" value="ECO:0007669"/>
    <property type="project" value="UniProtKB-SubCell"/>
</dbReference>
<dbReference type="GO" id="GO:0004821">
    <property type="term" value="F:histidine-tRNA ligase activity"/>
    <property type="evidence" value="ECO:0007669"/>
    <property type="project" value="UniProtKB-UniRule"/>
</dbReference>
<evidence type="ECO:0000256" key="7">
    <source>
        <dbReference type="ARBA" id="ARBA00047639"/>
    </source>
</evidence>
<dbReference type="InterPro" id="IPR033656">
    <property type="entry name" value="HisRS_anticodon"/>
</dbReference>
<dbReference type="Pfam" id="PF13393">
    <property type="entry name" value="tRNA-synt_His"/>
    <property type="match status" value="2"/>
</dbReference>
<evidence type="ECO:0000313" key="12">
    <source>
        <dbReference type="Proteomes" id="UP000177053"/>
    </source>
</evidence>
<evidence type="ECO:0000256" key="9">
    <source>
        <dbReference type="PIRSR" id="PIRSR001549-1"/>
    </source>
</evidence>
<dbReference type="SUPFAM" id="SSF52954">
    <property type="entry name" value="Class II aaRS ABD-related"/>
    <property type="match status" value="1"/>
</dbReference>
<comment type="catalytic activity">
    <reaction evidence="7 8">
        <text>tRNA(His) + L-histidine + ATP = L-histidyl-tRNA(His) + AMP + diphosphate + H(+)</text>
        <dbReference type="Rhea" id="RHEA:17313"/>
        <dbReference type="Rhea" id="RHEA-COMP:9665"/>
        <dbReference type="Rhea" id="RHEA-COMP:9689"/>
        <dbReference type="ChEBI" id="CHEBI:15378"/>
        <dbReference type="ChEBI" id="CHEBI:30616"/>
        <dbReference type="ChEBI" id="CHEBI:33019"/>
        <dbReference type="ChEBI" id="CHEBI:57595"/>
        <dbReference type="ChEBI" id="CHEBI:78442"/>
        <dbReference type="ChEBI" id="CHEBI:78527"/>
        <dbReference type="ChEBI" id="CHEBI:456215"/>
        <dbReference type="EC" id="6.1.1.21"/>
    </reaction>
</comment>
<dbReference type="InterPro" id="IPR015807">
    <property type="entry name" value="His-tRNA-ligase"/>
</dbReference>
<dbReference type="CDD" id="cd00859">
    <property type="entry name" value="HisRS_anticodon"/>
    <property type="match status" value="1"/>
</dbReference>
<keyword evidence="5 8" id="KW-0648">Protein biosynthesis</keyword>
<dbReference type="HAMAP" id="MF_00127">
    <property type="entry name" value="His_tRNA_synth"/>
    <property type="match status" value="1"/>
</dbReference>
<evidence type="ECO:0000256" key="2">
    <source>
        <dbReference type="ARBA" id="ARBA00022598"/>
    </source>
</evidence>
<evidence type="ECO:0000256" key="3">
    <source>
        <dbReference type="ARBA" id="ARBA00022741"/>
    </source>
</evidence>
<dbReference type="PIRSF" id="PIRSF001549">
    <property type="entry name" value="His-tRNA_synth"/>
    <property type="match status" value="1"/>
</dbReference>
<sequence>MEKTKLQPLKGFRDFLPEEALKRQWLIDKIRRVFEQWGYDPIETPTLEPLEIFEGQIGEDEKLFYKFEDLGGRKVALRYDQTVPTCRVISQYSQDLPLPFKRYQIQPTFRAENPQKGRYREFLQCDADIFGIESPYADAEVIALSLDIYRRLGFKKAKALISDRSLFKDFPFQVFSAIDKIKKIGETNVVEEIVKKGISKKKAKDYLSKIRSVNPNKTLEIIFDYLNKMGFEKDWYEFDPTITRAFSYSTGPIWEVVIPGFDAGSVLGGERYDQLVKNISGKEISGTGFGLGFDRTLEAAEQFDLIPKLKTNTQVLVTVFSPKFLDASINVVNLLRRSSIACELYPDSETKIDKQLKYADKKGIPWVVIIGPEEAVKNMIVLKDMKNKKQETISSQALLTRIK</sequence>
<feature type="binding site" evidence="9">
    <location>
        <position position="244"/>
    </location>
    <ligand>
        <name>L-histidine</name>
        <dbReference type="ChEBI" id="CHEBI:57595"/>
    </ligand>
</feature>
<dbReference type="InterPro" id="IPR006195">
    <property type="entry name" value="aa-tRNA-synth_II"/>
</dbReference>
<dbReference type="PANTHER" id="PTHR11476:SF7">
    <property type="entry name" value="HISTIDINE--TRNA LIGASE"/>
    <property type="match status" value="1"/>
</dbReference>
<dbReference type="EMBL" id="MGFS01000016">
    <property type="protein sequence ID" value="OGM11507.1"/>
    <property type="molecule type" value="Genomic_DNA"/>
</dbReference>
<dbReference type="InterPro" id="IPR004516">
    <property type="entry name" value="HisRS/HisZ"/>
</dbReference>
<dbReference type="CDD" id="cd00773">
    <property type="entry name" value="HisRS-like_core"/>
    <property type="match status" value="1"/>
</dbReference>
<accession>A0A1F7X909</accession>
<evidence type="ECO:0000313" key="11">
    <source>
        <dbReference type="EMBL" id="OGM11507.1"/>
    </source>
</evidence>
<dbReference type="InterPro" id="IPR045864">
    <property type="entry name" value="aa-tRNA-synth_II/BPL/LPL"/>
</dbReference>
<dbReference type="EC" id="6.1.1.21" evidence="8"/>
<gene>
    <name evidence="8" type="primary">hisS</name>
    <name evidence="11" type="ORF">A2Z22_00460</name>
</gene>
<dbReference type="Gene3D" id="3.40.50.800">
    <property type="entry name" value="Anticodon-binding domain"/>
    <property type="match status" value="1"/>
</dbReference>
<comment type="similarity">
    <text evidence="1 8">Belongs to the class-II aminoacyl-tRNA synthetase family.</text>
</comment>
<dbReference type="InterPro" id="IPR036621">
    <property type="entry name" value="Anticodon-bd_dom_sf"/>
</dbReference>
<name>A0A1F7X909_9BACT</name>
<dbReference type="InterPro" id="IPR041715">
    <property type="entry name" value="HisRS-like_core"/>
</dbReference>
<comment type="subcellular location">
    <subcellularLocation>
        <location evidence="8">Cytoplasm</location>
    </subcellularLocation>
</comment>
<feature type="domain" description="Aminoacyl-transfer RNA synthetases class-II family profile" evidence="10">
    <location>
        <begin position="30"/>
        <end position="322"/>
    </location>
</feature>
<comment type="subunit">
    <text evidence="8">Homodimer.</text>
</comment>
<dbReference type="AlphaFoldDB" id="A0A1F7X909"/>
<dbReference type="InterPro" id="IPR004154">
    <property type="entry name" value="Anticodon-bd"/>
</dbReference>
<reference evidence="11 12" key="1">
    <citation type="journal article" date="2016" name="Nat. Commun.">
        <title>Thousands of microbial genomes shed light on interconnected biogeochemical processes in an aquifer system.</title>
        <authorList>
            <person name="Anantharaman K."/>
            <person name="Brown C.T."/>
            <person name="Hug L.A."/>
            <person name="Sharon I."/>
            <person name="Castelle C.J."/>
            <person name="Probst A.J."/>
            <person name="Thomas B.C."/>
            <person name="Singh A."/>
            <person name="Wilkins M.J."/>
            <person name="Karaoz U."/>
            <person name="Brodie E.L."/>
            <person name="Williams K.H."/>
            <person name="Hubbard S.S."/>
            <person name="Banfield J.F."/>
        </authorList>
    </citation>
    <scope>NUCLEOTIDE SEQUENCE [LARGE SCALE GENOMIC DNA]</scope>
</reference>
<keyword evidence="3 8" id="KW-0547">Nucleotide-binding</keyword>
<evidence type="ECO:0000256" key="5">
    <source>
        <dbReference type="ARBA" id="ARBA00022917"/>
    </source>
</evidence>
<proteinExistence type="inferred from homology"/>
<dbReference type="PROSITE" id="PS50862">
    <property type="entry name" value="AA_TRNA_LIGASE_II"/>
    <property type="match status" value="1"/>
</dbReference>
<evidence type="ECO:0000256" key="6">
    <source>
        <dbReference type="ARBA" id="ARBA00023146"/>
    </source>
</evidence>
<dbReference type="SUPFAM" id="SSF55681">
    <property type="entry name" value="Class II aaRS and biotin synthetases"/>
    <property type="match status" value="1"/>
</dbReference>
<feature type="binding site" evidence="9">
    <location>
        <position position="128"/>
    </location>
    <ligand>
        <name>L-histidine</name>
        <dbReference type="ChEBI" id="CHEBI:57595"/>
    </ligand>
</feature>
<protein>
    <recommendedName>
        <fullName evidence="8">Histidine--tRNA ligase</fullName>
        <ecNumber evidence="8">6.1.1.21</ecNumber>
    </recommendedName>
    <alternativeName>
        <fullName evidence="8">Histidyl-tRNA synthetase</fullName>
        <shortName evidence="8">HisRS</shortName>
    </alternativeName>
</protein>
<evidence type="ECO:0000259" key="10">
    <source>
        <dbReference type="PROSITE" id="PS50862"/>
    </source>
</evidence>
<feature type="binding site" evidence="9">
    <location>
        <begin position="80"/>
        <end position="82"/>
    </location>
    <ligand>
        <name>L-histidine</name>
        <dbReference type="ChEBI" id="CHEBI:57595"/>
    </ligand>
</feature>
<evidence type="ECO:0000256" key="4">
    <source>
        <dbReference type="ARBA" id="ARBA00022840"/>
    </source>
</evidence>
<organism evidence="11 12">
    <name type="scientific">Candidatus Woesebacteria bacterium RBG_16_34_12</name>
    <dbReference type="NCBI Taxonomy" id="1802480"/>
    <lineage>
        <taxon>Bacteria</taxon>
        <taxon>Candidatus Woeseibacteriota</taxon>
    </lineage>
</organism>